<protein>
    <recommendedName>
        <fullName evidence="4">PEFG-CTERM sorting domain-containing protein</fullName>
    </recommendedName>
</protein>
<sequence length="271" mass="28701">MEYKAYALMAILLASVAAVGTFGTAYAQTSSGLTVATDKTDYSTGDTVKISGNVGVTPTGQPLILQVFNPNGAAYRFDQVPVAADGSYTYDLKVGGNLGITGDYRTVVSYNGVSKETTFSFTSTTGEWRVAKLTIDGQTYDINYQITGGSLRSLTGDPATTTITAMITATADGELKIQLPRNIADSKNDNGTDSEYVIFVDDVEDFAEDDMGSATRTLTIPFAAQSEQIDIVGTFLVPEFGAIAAIVLAVAIVGIIVATTRYSKFSFLPKM</sequence>
<dbReference type="AlphaFoldDB" id="A0A060HPV9"/>
<dbReference type="RefSeq" id="WP_075054564.1">
    <property type="nucleotide sequence ID" value="NZ_CP007536.1"/>
</dbReference>
<keyword evidence="1" id="KW-1133">Transmembrane helix</keyword>
<organism evidence="2 3">
    <name type="scientific">Nitrososphaera viennensis EN76</name>
    <dbReference type="NCBI Taxonomy" id="926571"/>
    <lineage>
        <taxon>Archaea</taxon>
        <taxon>Nitrososphaerota</taxon>
        <taxon>Nitrososphaeria</taxon>
        <taxon>Nitrososphaerales</taxon>
        <taxon>Nitrososphaeraceae</taxon>
        <taxon>Nitrososphaera</taxon>
    </lineage>
</organism>
<dbReference type="HOGENOM" id="CLU_088139_0_0_2"/>
<dbReference type="OrthoDB" id="11870at2157"/>
<dbReference type="NCBIfam" id="TIGR04296">
    <property type="entry name" value="PEFG-CTERM"/>
    <property type="match status" value="1"/>
</dbReference>
<dbReference type="KEGG" id="nvn:NVIE_013530"/>
<dbReference type="GeneID" id="74946613"/>
<keyword evidence="1" id="KW-0812">Transmembrane</keyword>
<keyword evidence="3" id="KW-1185">Reference proteome</keyword>
<name>A0A060HPV9_9ARCH</name>
<gene>
    <name evidence="2" type="ORF">NVIE_013530</name>
</gene>
<dbReference type="EMBL" id="CP007536">
    <property type="protein sequence ID" value="AIC15591.1"/>
    <property type="molecule type" value="Genomic_DNA"/>
</dbReference>
<evidence type="ECO:0000313" key="3">
    <source>
        <dbReference type="Proteomes" id="UP000027093"/>
    </source>
</evidence>
<evidence type="ECO:0000313" key="2">
    <source>
        <dbReference type="EMBL" id="AIC15591.1"/>
    </source>
</evidence>
<keyword evidence="1" id="KW-0472">Membrane</keyword>
<proteinExistence type="predicted"/>
<reference evidence="2 3" key="1">
    <citation type="journal article" date="2014" name="Int. J. Syst. Evol. Microbiol.">
        <title>Nitrososphaera viennensis gen. nov., sp. nov., an aerobic and mesophilic, ammonia-oxidizing archaeon from soil and a member of the archaeal phylum Thaumarchaeota.</title>
        <authorList>
            <person name="Stieglmeier M."/>
            <person name="Klingl A."/>
            <person name="Alves R.J."/>
            <person name="Rittmann S.K."/>
            <person name="Melcher M."/>
            <person name="Leisch N."/>
            <person name="Schleper C."/>
        </authorList>
    </citation>
    <scope>NUCLEOTIDE SEQUENCE [LARGE SCALE GENOMIC DNA]</scope>
    <source>
        <strain evidence="2">EN76</strain>
    </source>
</reference>
<evidence type="ECO:0008006" key="4">
    <source>
        <dbReference type="Google" id="ProtNLM"/>
    </source>
</evidence>
<evidence type="ECO:0000256" key="1">
    <source>
        <dbReference type="SAM" id="Phobius"/>
    </source>
</evidence>
<dbReference type="InterPro" id="IPR027560">
    <property type="entry name" value="PEFG-CTERM"/>
</dbReference>
<accession>A0A060HPV9</accession>
<feature type="transmembrane region" description="Helical" evidence="1">
    <location>
        <begin position="240"/>
        <end position="262"/>
    </location>
</feature>
<dbReference type="Proteomes" id="UP000027093">
    <property type="component" value="Chromosome"/>
</dbReference>